<accession>A0ACA9NLI4</accession>
<evidence type="ECO:0000313" key="2">
    <source>
        <dbReference type="Proteomes" id="UP000789525"/>
    </source>
</evidence>
<proteinExistence type="predicted"/>
<sequence>METAEENIGTLNSTEPIVETPDALSTYKKMVDAATVAMEDMQIEEHDNGTQIIKQGNKWAESVDKESVCMNLVIRIWITIRIQVRIGDQVIMMNVDLNTVENMVLDLAIVENMDLRLDVVKGLDSDLGIAANI</sequence>
<dbReference type="Proteomes" id="UP000789525">
    <property type="component" value="Unassembled WGS sequence"/>
</dbReference>
<comment type="caution">
    <text evidence="1">The sequence shown here is derived from an EMBL/GenBank/DDBJ whole genome shotgun (WGS) entry which is preliminary data.</text>
</comment>
<protein>
    <submittedName>
        <fullName evidence="1">4102_t:CDS:1</fullName>
    </submittedName>
</protein>
<name>A0ACA9NLI4_9GLOM</name>
<gene>
    <name evidence="1" type="ORF">ACOLOM_LOCUS8659</name>
</gene>
<organism evidence="1 2">
    <name type="scientific">Acaulospora colombiana</name>
    <dbReference type="NCBI Taxonomy" id="27376"/>
    <lineage>
        <taxon>Eukaryota</taxon>
        <taxon>Fungi</taxon>
        <taxon>Fungi incertae sedis</taxon>
        <taxon>Mucoromycota</taxon>
        <taxon>Glomeromycotina</taxon>
        <taxon>Glomeromycetes</taxon>
        <taxon>Diversisporales</taxon>
        <taxon>Acaulosporaceae</taxon>
        <taxon>Acaulospora</taxon>
    </lineage>
</organism>
<keyword evidence="2" id="KW-1185">Reference proteome</keyword>
<reference evidence="1" key="1">
    <citation type="submission" date="2021-06" db="EMBL/GenBank/DDBJ databases">
        <authorList>
            <person name="Kallberg Y."/>
            <person name="Tangrot J."/>
            <person name="Rosling A."/>
        </authorList>
    </citation>
    <scope>NUCLEOTIDE SEQUENCE</scope>
    <source>
        <strain evidence="1">CL356</strain>
    </source>
</reference>
<feature type="non-terminal residue" evidence="1">
    <location>
        <position position="133"/>
    </location>
</feature>
<dbReference type="EMBL" id="CAJVPT010022981">
    <property type="protein sequence ID" value="CAG8662941.1"/>
    <property type="molecule type" value="Genomic_DNA"/>
</dbReference>
<evidence type="ECO:0000313" key="1">
    <source>
        <dbReference type="EMBL" id="CAG8662941.1"/>
    </source>
</evidence>